<evidence type="ECO:0000256" key="3">
    <source>
        <dbReference type="ARBA" id="ARBA00023172"/>
    </source>
</evidence>
<sequence>MAGKRKDNKGRVLKEGECQKKNGIYQFKKLDPNTHQYAYVTDPTLEGMRKKKAELIRSIESGISYSSGKITVNELLEMYIEMKDDKTENTQINYTSWAEMVKREQFGNRRICDVKEIDARRWFKAMRKNGKAYSTISAMSKILKPAFKMALKNHLIRENPFDFRLNDILTNDTAKRDALTNEQVNALLDFITNDSTYSRHLDWFIVLLGTGVRISEFCGLTKADLDFENRLITINKQLLRRKDGSKYMKNPKSAAGNRVIAMSDAVCNSLHNIIEHRNCGTVEPMIDGHCGFLMLTKGDKPVIAADLESIMRRAVNKYNRKHPDNPLPRITPHTFRHTLCSNLLNRGMSAANVAAMMGHDNPTTTMKYYAHANNEQAINQMRQILEFNSSATLAVNG</sequence>
<comment type="caution">
    <text evidence="7">The sequence shown here is derived from an EMBL/GenBank/DDBJ whole genome shotgun (WGS) entry which is preliminary data.</text>
</comment>
<evidence type="ECO:0000256" key="2">
    <source>
        <dbReference type="ARBA" id="ARBA00023125"/>
    </source>
</evidence>
<dbReference type="Proteomes" id="UP000620147">
    <property type="component" value="Unassembled WGS sequence"/>
</dbReference>
<dbReference type="Pfam" id="PF02920">
    <property type="entry name" value="Integrase_DNA"/>
    <property type="match status" value="1"/>
</dbReference>
<keyword evidence="3" id="KW-0233">DNA recombination</keyword>
<reference evidence="7 8" key="1">
    <citation type="submission" date="2020-06" db="EMBL/GenBank/DDBJ databases">
        <title>Characterization of fructooligosaccharide metabolism and fructooligosaccharide-degrading enzymes in human commensal butyrate producers.</title>
        <authorList>
            <person name="Tanno H."/>
            <person name="Fujii T."/>
            <person name="Hirano K."/>
            <person name="Maeno S."/>
            <person name="Tonozuka T."/>
            <person name="Sakamoto M."/>
            <person name="Ohkuma M."/>
            <person name="Tochio T."/>
            <person name="Endo A."/>
        </authorList>
    </citation>
    <scope>NUCLEOTIDE SEQUENCE [LARGE SCALE GENOMIC DNA]</scope>
    <source>
        <strain evidence="7 8">JCM 31056</strain>
    </source>
</reference>
<protein>
    <submittedName>
        <fullName evidence="7">Transposase from transposon Tn1545</fullName>
    </submittedName>
</protein>
<dbReference type="InterPro" id="IPR050090">
    <property type="entry name" value="Tyrosine_recombinase_XerCD"/>
</dbReference>
<dbReference type="Pfam" id="PF00589">
    <property type="entry name" value="Phage_integrase"/>
    <property type="match status" value="1"/>
</dbReference>
<dbReference type="InterPro" id="IPR010998">
    <property type="entry name" value="Integrase_recombinase_N"/>
</dbReference>
<dbReference type="PROSITE" id="PS51900">
    <property type="entry name" value="CB"/>
    <property type="match status" value="1"/>
</dbReference>
<dbReference type="InterPro" id="IPR013762">
    <property type="entry name" value="Integrase-like_cat_sf"/>
</dbReference>
<dbReference type="Gene3D" id="1.10.443.10">
    <property type="entry name" value="Intergrase catalytic core"/>
    <property type="match status" value="1"/>
</dbReference>
<keyword evidence="2 4" id="KW-0238">DNA-binding</keyword>
<dbReference type="SUPFAM" id="SSF54171">
    <property type="entry name" value="DNA-binding domain"/>
    <property type="match status" value="1"/>
</dbReference>
<evidence type="ECO:0000256" key="1">
    <source>
        <dbReference type="ARBA" id="ARBA00008857"/>
    </source>
</evidence>
<name>A0ABQ1DXJ5_9FIRM</name>
<dbReference type="CDD" id="cd01189">
    <property type="entry name" value="INT_ICEBs1_C_like"/>
    <property type="match status" value="1"/>
</dbReference>
<dbReference type="PANTHER" id="PTHR30349:SF64">
    <property type="entry name" value="PROPHAGE INTEGRASE INTD-RELATED"/>
    <property type="match status" value="1"/>
</dbReference>
<dbReference type="SUPFAM" id="SSF56349">
    <property type="entry name" value="DNA breaking-rejoining enzymes"/>
    <property type="match status" value="1"/>
</dbReference>
<dbReference type="PROSITE" id="PS51898">
    <property type="entry name" value="TYR_RECOMBINASE"/>
    <property type="match status" value="1"/>
</dbReference>
<organism evidence="7 8">
    <name type="scientific">Butyricicoccus faecihominis</name>
    <dbReference type="NCBI Taxonomy" id="1712515"/>
    <lineage>
        <taxon>Bacteria</taxon>
        <taxon>Bacillati</taxon>
        <taxon>Bacillota</taxon>
        <taxon>Clostridia</taxon>
        <taxon>Eubacteriales</taxon>
        <taxon>Butyricicoccaceae</taxon>
        <taxon>Butyricicoccus</taxon>
    </lineage>
</organism>
<gene>
    <name evidence="7" type="primary">int</name>
    <name evidence="7" type="ORF">BUFA31_06070</name>
</gene>
<evidence type="ECO:0000313" key="7">
    <source>
        <dbReference type="EMBL" id="GFO87443.1"/>
    </source>
</evidence>
<dbReference type="EMBL" id="BLYJ01000005">
    <property type="protein sequence ID" value="GFO87443.1"/>
    <property type="molecule type" value="Genomic_DNA"/>
</dbReference>
<dbReference type="RefSeq" id="WP_118728956.1">
    <property type="nucleotide sequence ID" value="NZ_BLYJ01000005.1"/>
</dbReference>
<dbReference type="InterPro" id="IPR002104">
    <property type="entry name" value="Integrase_catalytic"/>
</dbReference>
<keyword evidence="8" id="KW-1185">Reference proteome</keyword>
<evidence type="ECO:0000259" key="5">
    <source>
        <dbReference type="PROSITE" id="PS51898"/>
    </source>
</evidence>
<proteinExistence type="inferred from homology"/>
<evidence type="ECO:0000259" key="6">
    <source>
        <dbReference type="PROSITE" id="PS51900"/>
    </source>
</evidence>
<evidence type="ECO:0000313" key="8">
    <source>
        <dbReference type="Proteomes" id="UP000620147"/>
    </source>
</evidence>
<evidence type="ECO:0000256" key="4">
    <source>
        <dbReference type="PROSITE-ProRule" id="PRU01248"/>
    </source>
</evidence>
<dbReference type="Gene3D" id="3.30.160.60">
    <property type="entry name" value="Classic Zinc Finger"/>
    <property type="match status" value="1"/>
</dbReference>
<dbReference type="PANTHER" id="PTHR30349">
    <property type="entry name" value="PHAGE INTEGRASE-RELATED"/>
    <property type="match status" value="1"/>
</dbReference>
<dbReference type="InterPro" id="IPR011010">
    <property type="entry name" value="DNA_brk_join_enz"/>
</dbReference>
<feature type="domain" description="Core-binding (CB)" evidence="6">
    <location>
        <begin position="70"/>
        <end position="151"/>
    </location>
</feature>
<feature type="domain" description="Tyr recombinase" evidence="5">
    <location>
        <begin position="174"/>
        <end position="382"/>
    </location>
</feature>
<dbReference type="InterPro" id="IPR004191">
    <property type="entry name" value="Integrase_Tn916-type_DNA-bd_N"/>
</dbReference>
<dbReference type="InterPro" id="IPR016177">
    <property type="entry name" value="DNA-bd_dom_sf"/>
</dbReference>
<dbReference type="InterPro" id="IPR044068">
    <property type="entry name" value="CB"/>
</dbReference>
<accession>A0ABQ1DXJ5</accession>
<dbReference type="Gene3D" id="1.10.150.130">
    <property type="match status" value="1"/>
</dbReference>
<comment type="similarity">
    <text evidence="1">Belongs to the 'phage' integrase family.</text>
</comment>